<evidence type="ECO:0000259" key="8">
    <source>
        <dbReference type="Pfam" id="PF01490"/>
    </source>
</evidence>
<keyword evidence="5 7" id="KW-0472">Membrane</keyword>
<feature type="transmembrane region" description="Helical" evidence="7">
    <location>
        <begin position="177"/>
        <end position="201"/>
    </location>
</feature>
<feature type="domain" description="Amino acid transporter transmembrane" evidence="8">
    <location>
        <begin position="144"/>
        <end position="528"/>
    </location>
</feature>
<protein>
    <submittedName>
        <fullName evidence="9">Lysine histidine transporter-like 3</fullName>
    </submittedName>
</protein>
<gene>
    <name evidence="9" type="ORF">PISL3812_09744</name>
</gene>
<evidence type="ECO:0000256" key="2">
    <source>
        <dbReference type="ARBA" id="ARBA00008066"/>
    </source>
</evidence>
<dbReference type="OMA" id="FVYGHYG"/>
<feature type="transmembrane region" description="Helical" evidence="7">
    <location>
        <begin position="351"/>
        <end position="372"/>
    </location>
</feature>
<evidence type="ECO:0000256" key="6">
    <source>
        <dbReference type="SAM" id="MobiDB-lite"/>
    </source>
</evidence>
<dbReference type="PANTHER" id="PTHR22950:SF461">
    <property type="entry name" value="AMINO ACID TRANSPORTER TRANSMEMBRANE DOMAIN-CONTAINING PROTEIN"/>
    <property type="match status" value="1"/>
</dbReference>
<dbReference type="InterPro" id="IPR013057">
    <property type="entry name" value="AA_transpt_TM"/>
</dbReference>
<accession>A0A0U1MCF5</accession>
<feature type="transmembrane region" description="Helical" evidence="7">
    <location>
        <begin position="222"/>
        <end position="245"/>
    </location>
</feature>
<dbReference type="OrthoDB" id="40134at2759"/>
<dbReference type="PANTHER" id="PTHR22950">
    <property type="entry name" value="AMINO ACID TRANSPORTER"/>
    <property type="match status" value="1"/>
</dbReference>
<feature type="transmembrane region" description="Helical" evidence="7">
    <location>
        <begin position="384"/>
        <end position="405"/>
    </location>
</feature>
<keyword evidence="10" id="KW-1185">Reference proteome</keyword>
<dbReference type="Proteomes" id="UP000054383">
    <property type="component" value="Unassembled WGS sequence"/>
</dbReference>
<evidence type="ECO:0000256" key="7">
    <source>
        <dbReference type="SAM" id="Phobius"/>
    </source>
</evidence>
<feature type="compositionally biased region" description="Basic and acidic residues" evidence="6">
    <location>
        <begin position="13"/>
        <end position="22"/>
    </location>
</feature>
<comment type="subcellular location">
    <subcellularLocation>
        <location evidence="1">Membrane</location>
        <topology evidence="1">Multi-pass membrane protein</topology>
    </subcellularLocation>
</comment>
<keyword evidence="3 7" id="KW-0812">Transmembrane</keyword>
<feature type="region of interest" description="Disordered" evidence="6">
    <location>
        <begin position="78"/>
        <end position="118"/>
    </location>
</feature>
<evidence type="ECO:0000313" key="10">
    <source>
        <dbReference type="Proteomes" id="UP000054383"/>
    </source>
</evidence>
<reference evidence="9 10" key="1">
    <citation type="submission" date="2015-04" db="EMBL/GenBank/DDBJ databases">
        <authorList>
            <person name="Syromyatnikov M.Y."/>
            <person name="Popov V.N."/>
        </authorList>
    </citation>
    <scope>NUCLEOTIDE SEQUENCE [LARGE SCALE GENOMIC DNA]</scope>
    <source>
        <strain evidence="9">WF-38-12</strain>
    </source>
</reference>
<feature type="transmembrane region" description="Helical" evidence="7">
    <location>
        <begin position="475"/>
        <end position="495"/>
    </location>
</feature>
<comment type="similarity">
    <text evidence="2">Belongs to the amino acid/polyamine transporter 2 family.</text>
</comment>
<feature type="transmembrane region" description="Helical" evidence="7">
    <location>
        <begin position="285"/>
        <end position="305"/>
    </location>
</feature>
<evidence type="ECO:0000256" key="4">
    <source>
        <dbReference type="ARBA" id="ARBA00022989"/>
    </source>
</evidence>
<dbReference type="AlphaFoldDB" id="A0A0U1MCF5"/>
<evidence type="ECO:0000256" key="5">
    <source>
        <dbReference type="ARBA" id="ARBA00023136"/>
    </source>
</evidence>
<sequence>MAQPGSLMQGESGDPRLHAEERQVLDALELSREKDVLANGEKELQANEKRLNGAIKPQQRLIHDPDVSFAEYYHYSQQTRAEEETHPSSGRTGVMGILFPSKSGPGAGHGSEEEVSNVHVTGSLQTRSVISDEEWSQASRALRTATQGTAFYLITTDILGPFGLPYAMATVGWGPGVALYTVFAVMAGYSGYLLWDIFLGLDSYQFPIRSFGDIGYRLYGKYMRYGLSILQGLQLLLNVGLLVMSNGGALSQASKEKLCYIICCLVWALLGYFSGQIRTLQKFGWLANAAVWINILCMLISMIGAGKYGPSYGSIDSSAGINIDPALVTAVNGTFPAVQTSGGIPPSPSGFVGAVGGAMNAVFSYGGSMVFPEFMAEMRKPKDFLWAMWAAQAFIYFVYMFYGLFMYGYQGQYVANPSYLGISSYGISTAGNVFAMVSAAIAAALYGNIGLKVLYNNVFVEIFNFPPLTKTSGKIVWVGFIPIYWSIAFVVGAAIPNFSALTQVVAAFCILQFTYTFPPLLHIGYKIKQAALADQATFDPATGAAPEKLGLKDYLRYFFSQQWYLNVAHVVYFLGALALAALGAYAAIETYKAGFSSGVTTSFTCKSPFGSS</sequence>
<feature type="transmembrane region" description="Helical" evidence="7">
    <location>
        <begin position="501"/>
        <end position="521"/>
    </location>
</feature>
<dbReference type="EMBL" id="CVMT01000013">
    <property type="protein sequence ID" value="CRG92680.1"/>
    <property type="molecule type" value="Genomic_DNA"/>
</dbReference>
<organism evidence="9 10">
    <name type="scientific">Talaromyces islandicus</name>
    <name type="common">Penicillium islandicum</name>
    <dbReference type="NCBI Taxonomy" id="28573"/>
    <lineage>
        <taxon>Eukaryota</taxon>
        <taxon>Fungi</taxon>
        <taxon>Dikarya</taxon>
        <taxon>Ascomycota</taxon>
        <taxon>Pezizomycotina</taxon>
        <taxon>Eurotiomycetes</taxon>
        <taxon>Eurotiomycetidae</taxon>
        <taxon>Eurotiales</taxon>
        <taxon>Trichocomaceae</taxon>
        <taxon>Talaromyces</taxon>
        <taxon>Talaromyces sect. Islandici</taxon>
    </lineage>
</organism>
<feature type="transmembrane region" description="Helical" evidence="7">
    <location>
        <begin position="425"/>
        <end position="446"/>
    </location>
</feature>
<feature type="transmembrane region" description="Helical" evidence="7">
    <location>
        <begin position="563"/>
        <end position="588"/>
    </location>
</feature>
<dbReference type="STRING" id="28573.A0A0U1MCF5"/>
<evidence type="ECO:0000313" key="9">
    <source>
        <dbReference type="EMBL" id="CRG92680.1"/>
    </source>
</evidence>
<dbReference type="GO" id="GO:0016020">
    <property type="term" value="C:membrane"/>
    <property type="evidence" value="ECO:0007669"/>
    <property type="project" value="UniProtKB-SubCell"/>
</dbReference>
<feature type="transmembrane region" description="Helical" evidence="7">
    <location>
        <begin position="257"/>
        <end position="273"/>
    </location>
</feature>
<dbReference type="GO" id="GO:0015179">
    <property type="term" value="F:L-amino acid transmembrane transporter activity"/>
    <property type="evidence" value="ECO:0007669"/>
    <property type="project" value="TreeGrafter"/>
</dbReference>
<evidence type="ECO:0000256" key="1">
    <source>
        <dbReference type="ARBA" id="ARBA00004141"/>
    </source>
</evidence>
<proteinExistence type="inferred from homology"/>
<keyword evidence="4 7" id="KW-1133">Transmembrane helix</keyword>
<feature type="transmembrane region" description="Helical" evidence="7">
    <location>
        <begin position="150"/>
        <end position="171"/>
    </location>
</feature>
<evidence type="ECO:0000256" key="3">
    <source>
        <dbReference type="ARBA" id="ARBA00022692"/>
    </source>
</evidence>
<dbReference type="Pfam" id="PF01490">
    <property type="entry name" value="Aa_trans"/>
    <property type="match status" value="1"/>
</dbReference>
<name>A0A0U1MCF5_TALIS</name>
<feature type="region of interest" description="Disordered" evidence="6">
    <location>
        <begin position="1"/>
        <end position="22"/>
    </location>
</feature>